<feature type="region of interest" description="Disordered" evidence="1">
    <location>
        <begin position="315"/>
        <end position="340"/>
    </location>
</feature>
<evidence type="ECO:0008006" key="4">
    <source>
        <dbReference type="Google" id="ProtNLM"/>
    </source>
</evidence>
<protein>
    <recommendedName>
        <fullName evidence="4">Protein NBA1</fullName>
    </recommendedName>
</protein>
<dbReference type="GO" id="GO:0032174">
    <property type="term" value="C:cellular bud neck septin collar"/>
    <property type="evidence" value="ECO:0007669"/>
    <property type="project" value="EnsemblFungi"/>
</dbReference>
<dbReference type="STRING" id="1076872.G8ZTW5"/>
<dbReference type="GeneID" id="11502493"/>
<name>G8ZTW5_TORDE</name>
<dbReference type="GO" id="GO:1901900">
    <property type="term" value="P:regulation of protein localization to cell division site"/>
    <property type="evidence" value="ECO:0007669"/>
    <property type="project" value="EnsemblFungi"/>
</dbReference>
<keyword evidence="3" id="KW-1185">Reference proteome</keyword>
<evidence type="ECO:0000313" key="3">
    <source>
        <dbReference type="Proteomes" id="UP000005627"/>
    </source>
</evidence>
<feature type="compositionally biased region" description="Polar residues" evidence="1">
    <location>
        <begin position="228"/>
        <end position="256"/>
    </location>
</feature>
<feature type="compositionally biased region" description="Basic residues" evidence="1">
    <location>
        <begin position="450"/>
        <end position="462"/>
    </location>
</feature>
<dbReference type="GO" id="GO:0032177">
    <property type="term" value="C:cellular bud neck split septin rings"/>
    <property type="evidence" value="ECO:0007669"/>
    <property type="project" value="EnsemblFungi"/>
</dbReference>
<dbReference type="HOGENOM" id="CLU_544174_0_0_1"/>
<dbReference type="KEGG" id="tdl:TDEL_0D04750"/>
<evidence type="ECO:0000313" key="2">
    <source>
        <dbReference type="EMBL" id="CCE92059.1"/>
    </source>
</evidence>
<feature type="compositionally biased region" description="Polar residues" evidence="1">
    <location>
        <begin position="329"/>
        <end position="340"/>
    </location>
</feature>
<feature type="compositionally biased region" description="Polar residues" evidence="1">
    <location>
        <begin position="388"/>
        <end position="397"/>
    </location>
</feature>
<sequence>MPKEGSTNVALSTQRLSAMIDSLQREDVDEQLLRIAKPKTSEYPSQPEAINFTPPKVTQRSPSKLYRSPAGLVSLDSADNRTSMISDYSGVEMEGVGVSYIVQNQNKSKSNQDLPNLPALPSVETLKTFADVSDAKRISSGSDDLVVKAVANAKAVARMVSTSSKVSATSEYSERNPEAVGTAVESLRLLSINKRHMAPSSVGSGNLASESGSSYYNHARDEEAETFLLNNDETKSPVTKVSNPHSGSSDNISVATSIVPPLWTTVTGNQEGEKPSRSETSSFNPTIPPRNKNRPRSRLFIRDTLDEIEQQLREQIRDPIEEQEAPETVTRTSSTTNHSDAYFSATSYQDDDKDIHEILKDSNNSKDVEYLERPLPNVPSPLRRDSTIRIQESQVKSNGKEDSTVVLDEDEQYEDLDETEQQISDGSSNRTPVKGNPTHVSKSKSSNGKASHKKKTGKKKRQELRSFDIDTLSQLLNFTKGTLIGSEFTNLGMNIEEKRALERLVDSLSRLTADMVLDPDRYEEGLRRLDKATKALEGF</sequence>
<dbReference type="OrthoDB" id="4067583at2759"/>
<dbReference type="FunCoup" id="G8ZTW5">
    <property type="interactions" value="111"/>
</dbReference>
<dbReference type="RefSeq" id="XP_003681270.1">
    <property type="nucleotide sequence ID" value="XM_003681222.1"/>
</dbReference>
<dbReference type="InParanoid" id="G8ZTW5"/>
<feature type="compositionally biased region" description="Acidic residues" evidence="1">
    <location>
        <begin position="407"/>
        <end position="420"/>
    </location>
</feature>
<dbReference type="GO" id="GO:0045184">
    <property type="term" value="P:establishment of protein localization"/>
    <property type="evidence" value="ECO:0007669"/>
    <property type="project" value="EnsemblFungi"/>
</dbReference>
<feature type="region of interest" description="Disordered" evidence="1">
    <location>
        <begin position="37"/>
        <end position="65"/>
    </location>
</feature>
<dbReference type="GO" id="GO:0005621">
    <property type="term" value="C:cellular bud scar"/>
    <property type="evidence" value="ECO:0007669"/>
    <property type="project" value="EnsemblFungi"/>
</dbReference>
<proteinExistence type="predicted"/>
<feature type="compositionally biased region" description="Polar residues" evidence="1">
    <location>
        <begin position="438"/>
        <end position="448"/>
    </location>
</feature>
<dbReference type="Proteomes" id="UP000005627">
    <property type="component" value="Chromosome 4"/>
</dbReference>
<reference evidence="2 3" key="1">
    <citation type="journal article" date="2011" name="Proc. Natl. Acad. Sci. U.S.A.">
        <title>Evolutionary erosion of yeast sex chromosomes by mating-type switching accidents.</title>
        <authorList>
            <person name="Gordon J.L."/>
            <person name="Armisen D."/>
            <person name="Proux-Wera E."/>
            <person name="Oheigeartaigh S.S."/>
            <person name="Byrne K.P."/>
            <person name="Wolfe K.H."/>
        </authorList>
    </citation>
    <scope>NUCLEOTIDE SEQUENCE [LARGE SCALE GENOMIC DNA]</scope>
    <source>
        <strain evidence="3">ATCC 10662 / CBS 1146 / NBRC 0425 / NCYC 2629 / NRRL Y-866</strain>
    </source>
</reference>
<dbReference type="AlphaFoldDB" id="G8ZTW5"/>
<accession>G8ZTW5</accession>
<gene>
    <name evidence="2" type="primary">TDEL0D04750</name>
    <name evidence="2" type="ORF">TDEL_0D04750</name>
</gene>
<dbReference type="EMBL" id="HE616745">
    <property type="protein sequence ID" value="CCE92059.1"/>
    <property type="molecule type" value="Genomic_DNA"/>
</dbReference>
<feature type="region of interest" description="Disordered" evidence="1">
    <location>
        <begin position="228"/>
        <end position="298"/>
    </location>
</feature>
<feature type="region of interest" description="Disordered" evidence="1">
    <location>
        <begin position="367"/>
        <end position="462"/>
    </location>
</feature>
<dbReference type="GO" id="GO:0007120">
    <property type="term" value="P:axial cellular bud site selection"/>
    <property type="evidence" value="ECO:0007669"/>
    <property type="project" value="EnsemblFungi"/>
</dbReference>
<dbReference type="eggNOG" id="ENOG502R6DJ">
    <property type="taxonomic scope" value="Eukaryota"/>
</dbReference>
<organism evidence="2 3">
    <name type="scientific">Torulaspora delbrueckii</name>
    <name type="common">Yeast</name>
    <name type="synonym">Candida colliculosa</name>
    <dbReference type="NCBI Taxonomy" id="4950"/>
    <lineage>
        <taxon>Eukaryota</taxon>
        <taxon>Fungi</taxon>
        <taxon>Dikarya</taxon>
        <taxon>Ascomycota</taxon>
        <taxon>Saccharomycotina</taxon>
        <taxon>Saccharomycetes</taxon>
        <taxon>Saccharomycetales</taxon>
        <taxon>Saccharomycetaceae</taxon>
        <taxon>Torulaspora</taxon>
    </lineage>
</organism>
<evidence type="ECO:0000256" key="1">
    <source>
        <dbReference type="SAM" id="MobiDB-lite"/>
    </source>
</evidence>